<keyword evidence="2" id="KW-1185">Reference proteome</keyword>
<accession>R0KDW2</accession>
<evidence type="ECO:0000313" key="1">
    <source>
        <dbReference type="EMBL" id="EOB08586.1"/>
    </source>
</evidence>
<organism evidence="1 2">
    <name type="scientific">Anas platyrhynchos</name>
    <name type="common">Mallard</name>
    <name type="synonym">Anas boschas</name>
    <dbReference type="NCBI Taxonomy" id="8839"/>
    <lineage>
        <taxon>Eukaryota</taxon>
        <taxon>Metazoa</taxon>
        <taxon>Chordata</taxon>
        <taxon>Craniata</taxon>
        <taxon>Vertebrata</taxon>
        <taxon>Euteleostomi</taxon>
        <taxon>Archelosauria</taxon>
        <taxon>Archosauria</taxon>
        <taxon>Dinosauria</taxon>
        <taxon>Saurischia</taxon>
        <taxon>Theropoda</taxon>
        <taxon>Coelurosauria</taxon>
        <taxon>Aves</taxon>
        <taxon>Neognathae</taxon>
        <taxon>Galloanserae</taxon>
        <taxon>Anseriformes</taxon>
        <taxon>Anatidae</taxon>
        <taxon>Anatinae</taxon>
        <taxon>Anas</taxon>
    </lineage>
</organism>
<name>R0KDW2_ANAPL</name>
<dbReference type="Proteomes" id="UP000296049">
    <property type="component" value="Unassembled WGS sequence"/>
</dbReference>
<dbReference type="AlphaFoldDB" id="R0KDW2"/>
<reference evidence="2" key="1">
    <citation type="journal article" date="2013" name="Nat. Genet.">
        <title>The duck genome and transcriptome provide insight into an avian influenza virus reservoir species.</title>
        <authorList>
            <person name="Huang Y."/>
            <person name="Li Y."/>
            <person name="Burt D.W."/>
            <person name="Chen H."/>
            <person name="Zhang Y."/>
            <person name="Qian W."/>
            <person name="Kim H."/>
            <person name="Gan S."/>
            <person name="Zhao Y."/>
            <person name="Li J."/>
            <person name="Yi K."/>
            <person name="Feng H."/>
            <person name="Zhu P."/>
            <person name="Li B."/>
            <person name="Liu Q."/>
            <person name="Fairley S."/>
            <person name="Magor K.E."/>
            <person name="Du Z."/>
            <person name="Hu X."/>
            <person name="Goodman L."/>
            <person name="Tafer H."/>
            <person name="Vignal A."/>
            <person name="Lee T."/>
            <person name="Kim K.W."/>
            <person name="Sheng Z."/>
            <person name="An Y."/>
            <person name="Searle S."/>
            <person name="Herrero J."/>
            <person name="Groenen M.A."/>
            <person name="Crooijmans R.P."/>
            <person name="Faraut T."/>
            <person name="Cai Q."/>
            <person name="Webster R.G."/>
            <person name="Aldridge J.R."/>
            <person name="Warren W.C."/>
            <person name="Bartschat S."/>
            <person name="Kehr S."/>
            <person name="Marz M."/>
            <person name="Stadler P.F."/>
            <person name="Smith J."/>
            <person name="Kraus R.H."/>
            <person name="Zhao Y."/>
            <person name="Ren L."/>
            <person name="Fei J."/>
            <person name="Morisson M."/>
            <person name="Kaiser P."/>
            <person name="Griffin D.K."/>
            <person name="Rao M."/>
            <person name="Pitel F."/>
            <person name="Wang J."/>
            <person name="Li N."/>
        </authorList>
    </citation>
    <scope>NUCLEOTIDE SEQUENCE [LARGE SCALE GENOMIC DNA]</scope>
</reference>
<sequence>MGKYSVVHHPSMQESLGAKCCTTALAQLLPYSSRQCAVVHPAHILERFGSQPAEGTLEKQQRKYANCVSFYKFPCKQLDSENPDRPICHCAMLCTKTAKFRPYNNLIKINCNEYKEIIEKRRMHVACSTGAGDQLGTWYQNQDFKHAHCAALQNQTQVT</sequence>
<dbReference type="EMBL" id="KB742435">
    <property type="protein sequence ID" value="EOB08586.1"/>
    <property type="molecule type" value="Genomic_DNA"/>
</dbReference>
<protein>
    <submittedName>
        <fullName evidence="1">Uncharacterized protein</fullName>
    </submittedName>
</protein>
<gene>
    <name evidence="1" type="ORF">Anapl_05860</name>
</gene>
<evidence type="ECO:0000313" key="2">
    <source>
        <dbReference type="Proteomes" id="UP000296049"/>
    </source>
</evidence>
<proteinExistence type="predicted"/>